<feature type="transmembrane region" description="Helical" evidence="1">
    <location>
        <begin position="54"/>
        <end position="71"/>
    </location>
</feature>
<evidence type="ECO:0000256" key="1">
    <source>
        <dbReference type="SAM" id="Phobius"/>
    </source>
</evidence>
<feature type="transmembrane region" description="Helical" evidence="1">
    <location>
        <begin position="194"/>
        <end position="216"/>
    </location>
</feature>
<feature type="transmembrane region" description="Helical" evidence="1">
    <location>
        <begin position="485"/>
        <end position="500"/>
    </location>
</feature>
<keyword evidence="1" id="KW-0472">Membrane</keyword>
<keyword evidence="1" id="KW-1133">Transmembrane helix</keyword>
<feature type="transmembrane region" description="Helical" evidence="1">
    <location>
        <begin position="158"/>
        <end position="182"/>
    </location>
</feature>
<evidence type="ECO:0000313" key="3">
    <source>
        <dbReference type="Proteomes" id="UP000005143"/>
    </source>
</evidence>
<feature type="transmembrane region" description="Helical" evidence="1">
    <location>
        <begin position="294"/>
        <end position="322"/>
    </location>
</feature>
<feature type="transmembrane region" description="Helical" evidence="1">
    <location>
        <begin position="29"/>
        <end position="48"/>
    </location>
</feature>
<dbReference type="EMBL" id="AGUD01000221">
    <property type="protein sequence ID" value="EHN10432.1"/>
    <property type="molecule type" value="Genomic_DNA"/>
</dbReference>
<dbReference type="RefSeq" id="WP_007576085.1">
    <property type="nucleotide sequence ID" value="NZ_AGUD01000221.1"/>
</dbReference>
<sequence>MGEIWQLERGSAAGRWPARRSPSRAPARLALATAALALALALILGLAVGVGISPALPLAAVVGLAALAVGIRDWRSSVTGLLLFLPVSGIPIIATYPSTGPATLLKDLLFVGPAYVGFGLALAAGRQRWRVPGFPLLPALALVALVVVQMANPDVPNLLVALIGAKVWLLYLPMAVLGYHWVRTIDDLDRMLRLMCLTAVPVCLLGIVEGVLVNTGRGATVYAWYGDAAVAVTQGFAAIEAGGASINRVSSTFSFVTQYYLFTVVMLPVAFAFWHGRFGSGHGRRGLGVGLVGLIALASALSGARAALLSMPLMLLAMLLLVGVRPRTLLASAAAAGVAVIATVGVLGAGIRPLFQDLLQHASDEFGINTRDGFAFALDRGLTGLGTGVDTVSARYALPEVNPFAALGGGFRESWWVKSLLELGVAGLVTTACLLGAILVVGLRTRRGLRDPRLRSVSAGILALVGFIVVYNFKGSYLDLDPMNVLFWLLVGVLLRLPALDRDPGGARSPAAGLP</sequence>
<evidence type="ECO:0000313" key="2">
    <source>
        <dbReference type="EMBL" id="EHN10432.1"/>
    </source>
</evidence>
<dbReference type="OrthoDB" id="524903at2"/>
<feature type="transmembrane region" description="Helical" evidence="1">
    <location>
        <begin position="329"/>
        <end position="351"/>
    </location>
</feature>
<keyword evidence="3" id="KW-1185">Reference proteome</keyword>
<protein>
    <recommendedName>
        <fullName evidence="4">O-antigen polymerase</fullName>
    </recommendedName>
</protein>
<organism evidence="2 3">
    <name type="scientific">Patulibacter medicamentivorans</name>
    <dbReference type="NCBI Taxonomy" id="1097667"/>
    <lineage>
        <taxon>Bacteria</taxon>
        <taxon>Bacillati</taxon>
        <taxon>Actinomycetota</taxon>
        <taxon>Thermoleophilia</taxon>
        <taxon>Solirubrobacterales</taxon>
        <taxon>Patulibacteraceae</taxon>
        <taxon>Patulibacter</taxon>
    </lineage>
</organism>
<feature type="transmembrane region" description="Helical" evidence="1">
    <location>
        <begin position="253"/>
        <end position="274"/>
    </location>
</feature>
<dbReference type="AlphaFoldDB" id="H0E7A7"/>
<feature type="transmembrane region" description="Helical" evidence="1">
    <location>
        <begin position="454"/>
        <end position="473"/>
    </location>
</feature>
<feature type="transmembrane region" description="Helical" evidence="1">
    <location>
        <begin position="423"/>
        <end position="442"/>
    </location>
</feature>
<gene>
    <name evidence="2" type="ORF">PAI11_27090</name>
</gene>
<keyword evidence="1" id="KW-0812">Transmembrane</keyword>
<feature type="transmembrane region" description="Helical" evidence="1">
    <location>
        <begin position="108"/>
        <end position="125"/>
    </location>
</feature>
<comment type="caution">
    <text evidence="2">The sequence shown here is derived from an EMBL/GenBank/DDBJ whole genome shotgun (WGS) entry which is preliminary data.</text>
</comment>
<proteinExistence type="predicted"/>
<dbReference type="Proteomes" id="UP000005143">
    <property type="component" value="Unassembled WGS sequence"/>
</dbReference>
<accession>H0E7A7</accession>
<evidence type="ECO:0008006" key="4">
    <source>
        <dbReference type="Google" id="ProtNLM"/>
    </source>
</evidence>
<reference evidence="2 3" key="1">
    <citation type="journal article" date="2013" name="Biodegradation">
        <title>Quantitative proteomic analysis of ibuprofen-degrading Patulibacter sp. strain I11.</title>
        <authorList>
            <person name="Almeida B."/>
            <person name="Kjeldal H."/>
            <person name="Lolas I."/>
            <person name="Knudsen A.D."/>
            <person name="Carvalho G."/>
            <person name="Nielsen K.L."/>
            <person name="Barreto Crespo M.T."/>
            <person name="Stensballe A."/>
            <person name="Nielsen J.L."/>
        </authorList>
    </citation>
    <scope>NUCLEOTIDE SEQUENCE [LARGE SCALE GENOMIC DNA]</scope>
    <source>
        <strain evidence="2 3">I11</strain>
    </source>
</reference>
<feature type="transmembrane region" description="Helical" evidence="1">
    <location>
        <begin position="222"/>
        <end position="241"/>
    </location>
</feature>
<name>H0E7A7_9ACTN</name>
<feature type="transmembrane region" description="Helical" evidence="1">
    <location>
        <begin position="132"/>
        <end position="152"/>
    </location>
</feature>
<feature type="transmembrane region" description="Helical" evidence="1">
    <location>
        <begin position="78"/>
        <end position="96"/>
    </location>
</feature>